<dbReference type="EMBL" id="LAZR01009448">
    <property type="protein sequence ID" value="KKM72552.1"/>
    <property type="molecule type" value="Genomic_DNA"/>
</dbReference>
<comment type="caution">
    <text evidence="1">The sequence shown here is derived from an EMBL/GenBank/DDBJ whole genome shotgun (WGS) entry which is preliminary data.</text>
</comment>
<dbReference type="AlphaFoldDB" id="A0A0F9MTJ1"/>
<evidence type="ECO:0000313" key="1">
    <source>
        <dbReference type="EMBL" id="KKM72552.1"/>
    </source>
</evidence>
<gene>
    <name evidence="1" type="ORF">LCGC14_1419280</name>
</gene>
<organism evidence="1">
    <name type="scientific">marine sediment metagenome</name>
    <dbReference type="NCBI Taxonomy" id="412755"/>
    <lineage>
        <taxon>unclassified sequences</taxon>
        <taxon>metagenomes</taxon>
        <taxon>ecological metagenomes</taxon>
    </lineage>
</organism>
<protein>
    <submittedName>
        <fullName evidence="1">Uncharacterized protein</fullName>
    </submittedName>
</protein>
<name>A0A0F9MTJ1_9ZZZZ</name>
<reference evidence="1" key="1">
    <citation type="journal article" date="2015" name="Nature">
        <title>Complex archaea that bridge the gap between prokaryotes and eukaryotes.</title>
        <authorList>
            <person name="Spang A."/>
            <person name="Saw J.H."/>
            <person name="Jorgensen S.L."/>
            <person name="Zaremba-Niedzwiedzka K."/>
            <person name="Martijn J."/>
            <person name="Lind A.E."/>
            <person name="van Eijk R."/>
            <person name="Schleper C."/>
            <person name="Guy L."/>
            <person name="Ettema T.J."/>
        </authorList>
    </citation>
    <scope>NUCLEOTIDE SEQUENCE</scope>
</reference>
<accession>A0A0F9MTJ1</accession>
<proteinExistence type="predicted"/>
<sequence length="62" mass="7477">MFDNKDFFIYAYLVLLRGMESNENKKRKLLARIHKKEQGGTQLIHDIDAFMNQYGLNFKYFI</sequence>